<evidence type="ECO:0000256" key="3">
    <source>
        <dbReference type="ARBA" id="ARBA00022840"/>
    </source>
</evidence>
<dbReference type="InterPro" id="IPR003593">
    <property type="entry name" value="AAA+_ATPase"/>
</dbReference>
<evidence type="ECO:0000313" key="5">
    <source>
        <dbReference type="EMBL" id="QMT18078.1"/>
    </source>
</evidence>
<name>A0A7D7RAU8_PLAMR</name>
<accession>A0A7D7RAU8</accession>
<dbReference type="InterPro" id="IPR027417">
    <property type="entry name" value="P-loop_NTPase"/>
</dbReference>
<organism evidence="5 6">
    <name type="scientific">Planococcus maritimus</name>
    <dbReference type="NCBI Taxonomy" id="192421"/>
    <lineage>
        <taxon>Bacteria</taxon>
        <taxon>Bacillati</taxon>
        <taxon>Bacillota</taxon>
        <taxon>Bacilli</taxon>
        <taxon>Bacillales</taxon>
        <taxon>Caryophanaceae</taxon>
        <taxon>Planococcus</taxon>
    </lineage>
</organism>
<gene>
    <name evidence="5" type="ORF">H1Q58_03395</name>
</gene>
<keyword evidence="6" id="KW-1185">Reference proteome</keyword>
<dbReference type="RefSeq" id="WP_182092732.1">
    <property type="nucleotide sequence ID" value="NZ_CP059540.1"/>
</dbReference>
<dbReference type="PANTHER" id="PTHR30050">
    <property type="entry name" value="CHROMOSOMAL REPLICATION INITIATOR PROTEIN DNAA"/>
    <property type="match status" value="1"/>
</dbReference>
<evidence type="ECO:0000256" key="2">
    <source>
        <dbReference type="ARBA" id="ARBA00022741"/>
    </source>
</evidence>
<dbReference type="PANTHER" id="PTHR30050:SF4">
    <property type="entry name" value="ATP-BINDING PROTEIN RV3427C IN INSERTION SEQUENCE-RELATED"/>
    <property type="match status" value="1"/>
</dbReference>
<dbReference type="InterPro" id="IPR002611">
    <property type="entry name" value="IstB_ATP-bd"/>
</dbReference>
<comment type="similarity">
    <text evidence="1">Belongs to the IS21/IS1162 putative ATP-binding protein family.</text>
</comment>
<feature type="domain" description="AAA+ ATPase" evidence="4">
    <location>
        <begin position="100"/>
        <end position="233"/>
    </location>
</feature>
<evidence type="ECO:0000313" key="6">
    <source>
        <dbReference type="Proteomes" id="UP000514716"/>
    </source>
</evidence>
<dbReference type="Gene3D" id="3.40.50.300">
    <property type="entry name" value="P-loop containing nucleotide triphosphate hydrolases"/>
    <property type="match status" value="1"/>
</dbReference>
<dbReference type="SUPFAM" id="SSF52540">
    <property type="entry name" value="P-loop containing nucleoside triphosphate hydrolases"/>
    <property type="match status" value="1"/>
</dbReference>
<evidence type="ECO:0000259" key="4">
    <source>
        <dbReference type="SMART" id="SM00382"/>
    </source>
</evidence>
<dbReference type="GO" id="GO:0006260">
    <property type="term" value="P:DNA replication"/>
    <property type="evidence" value="ECO:0007669"/>
    <property type="project" value="TreeGrafter"/>
</dbReference>
<keyword evidence="2" id="KW-0547">Nucleotide-binding</keyword>
<dbReference type="GO" id="GO:0005524">
    <property type="term" value="F:ATP binding"/>
    <property type="evidence" value="ECO:0007669"/>
    <property type="project" value="UniProtKB-KW"/>
</dbReference>
<dbReference type="InterPro" id="IPR028350">
    <property type="entry name" value="DNAC/IstB-like"/>
</dbReference>
<dbReference type="Proteomes" id="UP000514716">
    <property type="component" value="Chromosome"/>
</dbReference>
<dbReference type="SMART" id="SM00382">
    <property type="entry name" value="AAA"/>
    <property type="match status" value="1"/>
</dbReference>
<dbReference type="NCBIfam" id="NF038214">
    <property type="entry name" value="IS21_help_AAA"/>
    <property type="match status" value="1"/>
</dbReference>
<dbReference type="AlphaFoldDB" id="A0A7D7RAU8"/>
<sequence>MSKSVTDIQQSFRQLRLAETATALPDLLRKAEQKSWTYLEFLEQLTASELEKREKKSIEKRLNWARFPYHRPLDLFRIEEQEAITERQLKQLLEYEWLEQNYNLILLGPPGAGKTLLSVGLGIEAINRGFQVYFITMGELIQLLKTEEYVNKSKIQLKRLRASNLVIIDDIMYMAMDQREATLFFQLIHQLYEQCSLILTSNRSPEEWTEIVGNEGMMTAILDRLLHRVEVIHMNNESHRLKLVSQHKIKQLF</sequence>
<dbReference type="Pfam" id="PF01695">
    <property type="entry name" value="IstB_IS21"/>
    <property type="match status" value="1"/>
</dbReference>
<dbReference type="CDD" id="cd00009">
    <property type="entry name" value="AAA"/>
    <property type="match status" value="1"/>
</dbReference>
<dbReference type="EMBL" id="CP059540">
    <property type="protein sequence ID" value="QMT18078.1"/>
    <property type="molecule type" value="Genomic_DNA"/>
</dbReference>
<evidence type="ECO:0000256" key="1">
    <source>
        <dbReference type="ARBA" id="ARBA00008059"/>
    </source>
</evidence>
<protein>
    <submittedName>
        <fullName evidence="5">ATP-binding protein</fullName>
    </submittedName>
</protein>
<reference evidence="5 6" key="1">
    <citation type="submission" date="2020-07" db="EMBL/GenBank/DDBJ databases">
        <title>Screening of a cold-adapted Planococcus bacterium producing protease in traditional shrimp paste and protease identification by genome sequencing.</title>
        <authorList>
            <person name="Gao R."/>
            <person name="Leng W."/>
            <person name="Chu Q."/>
            <person name="Wu X."/>
            <person name="Liu H."/>
            <person name="Li X."/>
        </authorList>
    </citation>
    <scope>NUCLEOTIDE SEQUENCE [LARGE SCALE GENOMIC DNA]</scope>
    <source>
        <strain evidence="5 6">XJ11</strain>
    </source>
</reference>
<dbReference type="KEGG" id="pdec:H1Q58_03395"/>
<dbReference type="PIRSF" id="PIRSF003073">
    <property type="entry name" value="DNAC_TnpB_IstB"/>
    <property type="match status" value="1"/>
</dbReference>
<dbReference type="InterPro" id="IPR047661">
    <property type="entry name" value="IstB"/>
</dbReference>
<proteinExistence type="inferred from homology"/>
<keyword evidence="3 5" id="KW-0067">ATP-binding</keyword>